<protein>
    <submittedName>
        <fullName evidence="7">Recombinase family protein</fullName>
    </submittedName>
</protein>
<dbReference type="RefSeq" id="WP_213172105.1">
    <property type="nucleotide sequence ID" value="NZ_CP070496.1"/>
</dbReference>
<reference evidence="7" key="1">
    <citation type="submission" date="2021-02" db="EMBL/GenBank/DDBJ databases">
        <title>Natronoglycomyces albus gen. nov., sp. nov, a haloalkaliphilic actinobacterium from a soda solonchak soil.</title>
        <authorList>
            <person name="Sorokin D.Y."/>
            <person name="Khijniak T.V."/>
            <person name="Zakharycheva A.P."/>
            <person name="Boueva O.V."/>
            <person name="Ariskina E.V."/>
            <person name="Hahnke R.L."/>
            <person name="Bunk B."/>
            <person name="Sproer C."/>
            <person name="Schumann P."/>
            <person name="Evtushenko L.I."/>
            <person name="Kublanov I.V."/>
        </authorList>
    </citation>
    <scope>NUCLEOTIDE SEQUENCE</scope>
    <source>
        <strain evidence="7">DSM 106290</strain>
    </source>
</reference>
<dbReference type="PROSITE" id="PS00397">
    <property type="entry name" value="RECOMBINASES_1"/>
    <property type="match status" value="1"/>
</dbReference>
<sequence length="353" mass="39553">MSQEVRAKRAVLYLRVSSRGQVQADYDPEGNSIPAQRKACQRRAEGLGMEVVDEYVEPGKSGLTVDGRPKFLEMMARIRNEKDVGAIIVYARLRMRWDIADAVITRRELKKLGAQLVSIMDYIDDSHVGDLVTAILDGVNEYQSRASGAEVAYKMGTKAANGGTPYQAPIGFRNAGETVEGREIRTVSVDEERAPFIRIMFELYASGTYSLKKLQRAVTDAGLRTRPSKRCPAGREVPMYTVGTILRNRYYFGRVTFKGVEHQGRHEPLVSQELFDRVQEVLPEAQHRAVHTGFFGRLFVAVEDGDRVPRVIDNQVTELLEPLVSAMRSRAGIDQGKTKDQIGWGTKTRTQTN</sequence>
<accession>A0A895XL85</accession>
<dbReference type="KEGG" id="nav:JQS30_04025"/>
<keyword evidence="1" id="KW-0229">DNA integration</keyword>
<proteinExistence type="predicted"/>
<dbReference type="Pfam" id="PF07508">
    <property type="entry name" value="Recombinase"/>
    <property type="match status" value="1"/>
</dbReference>
<dbReference type="PANTHER" id="PTHR30461">
    <property type="entry name" value="DNA-INVERTASE FROM LAMBDOID PROPHAGE"/>
    <property type="match status" value="1"/>
</dbReference>
<evidence type="ECO:0000256" key="5">
    <source>
        <dbReference type="PROSITE-ProRule" id="PRU10137"/>
    </source>
</evidence>
<feature type="active site" description="O-(5'-phospho-DNA)-serine intermediate" evidence="4 5">
    <location>
        <position position="17"/>
    </location>
</feature>
<feature type="domain" description="Recombinase" evidence="6">
    <location>
        <begin position="169"/>
        <end position="288"/>
    </location>
</feature>
<gene>
    <name evidence="7" type="ORF">JQS30_04025</name>
</gene>
<dbReference type="InterPro" id="IPR006119">
    <property type="entry name" value="Resolv_N"/>
</dbReference>
<dbReference type="Pfam" id="PF00239">
    <property type="entry name" value="Resolvase"/>
    <property type="match status" value="1"/>
</dbReference>
<evidence type="ECO:0000256" key="1">
    <source>
        <dbReference type="ARBA" id="ARBA00022908"/>
    </source>
</evidence>
<dbReference type="EMBL" id="CP070496">
    <property type="protein sequence ID" value="QSB06094.1"/>
    <property type="molecule type" value="Genomic_DNA"/>
</dbReference>
<dbReference type="PANTHER" id="PTHR30461:SF23">
    <property type="entry name" value="DNA RECOMBINASE-RELATED"/>
    <property type="match status" value="1"/>
</dbReference>
<evidence type="ECO:0000313" key="7">
    <source>
        <dbReference type="EMBL" id="QSB06094.1"/>
    </source>
</evidence>
<dbReference type="InterPro" id="IPR050639">
    <property type="entry name" value="SSR_resolvase"/>
</dbReference>
<dbReference type="Gene3D" id="3.90.1750.20">
    <property type="entry name" value="Putative Large Serine Recombinase, Chain B, Domain 2"/>
    <property type="match status" value="1"/>
</dbReference>
<keyword evidence="2" id="KW-0238">DNA-binding</keyword>
<evidence type="ECO:0000256" key="3">
    <source>
        <dbReference type="ARBA" id="ARBA00023172"/>
    </source>
</evidence>
<dbReference type="CDD" id="cd00338">
    <property type="entry name" value="Ser_Recombinase"/>
    <property type="match status" value="1"/>
</dbReference>
<dbReference type="SMART" id="SM00857">
    <property type="entry name" value="Resolvase"/>
    <property type="match status" value="1"/>
</dbReference>
<keyword evidence="3" id="KW-0233">DNA recombination</keyword>
<dbReference type="GO" id="GO:0000150">
    <property type="term" value="F:DNA strand exchange activity"/>
    <property type="evidence" value="ECO:0007669"/>
    <property type="project" value="InterPro"/>
</dbReference>
<dbReference type="Proteomes" id="UP000662939">
    <property type="component" value="Chromosome"/>
</dbReference>
<evidence type="ECO:0000256" key="4">
    <source>
        <dbReference type="PIRSR" id="PIRSR606118-50"/>
    </source>
</evidence>
<dbReference type="GO" id="GO:0003677">
    <property type="term" value="F:DNA binding"/>
    <property type="evidence" value="ECO:0007669"/>
    <property type="project" value="UniProtKB-KW"/>
</dbReference>
<dbReference type="InterPro" id="IPR036162">
    <property type="entry name" value="Resolvase-like_N_sf"/>
</dbReference>
<organism evidence="7 8">
    <name type="scientific">Natronoglycomyces albus</name>
    <dbReference type="NCBI Taxonomy" id="2811108"/>
    <lineage>
        <taxon>Bacteria</taxon>
        <taxon>Bacillati</taxon>
        <taxon>Actinomycetota</taxon>
        <taxon>Actinomycetes</taxon>
        <taxon>Glycomycetales</taxon>
        <taxon>Glycomycetaceae</taxon>
        <taxon>Natronoglycomyces</taxon>
    </lineage>
</organism>
<evidence type="ECO:0000256" key="2">
    <source>
        <dbReference type="ARBA" id="ARBA00023125"/>
    </source>
</evidence>
<dbReference type="SUPFAM" id="SSF53041">
    <property type="entry name" value="Resolvase-like"/>
    <property type="match status" value="1"/>
</dbReference>
<evidence type="ECO:0000259" key="6">
    <source>
        <dbReference type="PROSITE" id="PS51737"/>
    </source>
</evidence>
<dbReference type="InterPro" id="IPR038109">
    <property type="entry name" value="DNA_bind_recomb_sf"/>
</dbReference>
<name>A0A895XL85_9ACTN</name>
<keyword evidence="8" id="KW-1185">Reference proteome</keyword>
<evidence type="ECO:0000313" key="8">
    <source>
        <dbReference type="Proteomes" id="UP000662939"/>
    </source>
</evidence>
<dbReference type="InterPro" id="IPR011109">
    <property type="entry name" value="DNA_bind_recombinase_dom"/>
</dbReference>
<dbReference type="PROSITE" id="PS51737">
    <property type="entry name" value="RECOMBINASE_DNA_BIND"/>
    <property type="match status" value="1"/>
</dbReference>
<dbReference type="GO" id="GO:0015074">
    <property type="term" value="P:DNA integration"/>
    <property type="evidence" value="ECO:0007669"/>
    <property type="project" value="UniProtKB-KW"/>
</dbReference>
<dbReference type="AlphaFoldDB" id="A0A895XL85"/>
<dbReference type="Gene3D" id="3.40.50.1390">
    <property type="entry name" value="Resolvase, N-terminal catalytic domain"/>
    <property type="match status" value="1"/>
</dbReference>
<dbReference type="InterPro" id="IPR006118">
    <property type="entry name" value="Recombinase_CS"/>
</dbReference>